<accession>A0A1G8UB58</accession>
<evidence type="ECO:0000256" key="3">
    <source>
        <dbReference type="ARBA" id="ARBA00005493"/>
    </source>
</evidence>
<keyword evidence="7 14" id="KW-0949">S-adenosyl-L-methionine</keyword>
<proteinExistence type="inferred from homology"/>
<dbReference type="PROSITE" id="PS51918">
    <property type="entry name" value="RADICAL_SAM"/>
    <property type="match status" value="1"/>
</dbReference>
<sequence>MLVSATSAHREMPELPAWDDATLRRYASGGDSYCCYPTPGAFRSDFGEPDLEAALARSNRHGRPLALYVHLPFCRKICFYCDRSKVATKLTRLADPYISRLDREMVLARRHLDTGREIEQLYWGGGTPTFLSLDQMSDLIDRLDARFGLSGSRDRDYAIEVDPREADVFTLRHLQALGFNRLSLGVQDLDPKVQRAVNRVQPRILTEALIDEADRLGFRSLNLDLIAGLPGQTCDSFAATLEQIIAMAPPRLRVIDYVHQPQHFPVQRCIQAEALPDTAERLAILRTTVAQLTAAGYVHLGLDQFARPEDSLAIAQRQGRLARGLQGYSDRPTDDLLGLGVSAYSRIDDTYSRNPFDLAAYETALDASHLPVAQGLRLTFDDRVRRHAIERLLCDMALDLDAVGEHFDLDATRYFAEALRRLEAPLRDGLVERQGNRLLVTPLGRLRAACLAHAFDARHSPPPGEPAPSPA</sequence>
<dbReference type="STRING" id="376427.SAMN04487954_105128"/>
<keyword evidence="10 14" id="KW-0408">Iron</keyword>
<evidence type="ECO:0000256" key="2">
    <source>
        <dbReference type="ARBA" id="ARBA00004785"/>
    </source>
</evidence>
<organism evidence="18 19">
    <name type="scientific">Billgrantia gudaonensis</name>
    <dbReference type="NCBI Taxonomy" id="376427"/>
    <lineage>
        <taxon>Bacteria</taxon>
        <taxon>Pseudomonadati</taxon>
        <taxon>Pseudomonadota</taxon>
        <taxon>Gammaproteobacteria</taxon>
        <taxon>Oceanospirillales</taxon>
        <taxon>Halomonadaceae</taxon>
        <taxon>Billgrantia</taxon>
    </lineage>
</organism>
<evidence type="ECO:0000259" key="17">
    <source>
        <dbReference type="PROSITE" id="PS51918"/>
    </source>
</evidence>
<dbReference type="GO" id="GO:0004109">
    <property type="term" value="F:coproporphyrinogen oxidase activity"/>
    <property type="evidence" value="ECO:0007669"/>
    <property type="project" value="InterPro"/>
</dbReference>
<evidence type="ECO:0000256" key="11">
    <source>
        <dbReference type="ARBA" id="ARBA00023014"/>
    </source>
</evidence>
<keyword evidence="9 14" id="KW-0560">Oxidoreductase</keyword>
<dbReference type="InterPro" id="IPR004558">
    <property type="entry name" value="Coprogen_oxidase_HemN"/>
</dbReference>
<dbReference type="GO" id="GO:0051539">
    <property type="term" value="F:4 iron, 4 sulfur cluster binding"/>
    <property type="evidence" value="ECO:0007669"/>
    <property type="project" value="UniProtKB-KW"/>
</dbReference>
<evidence type="ECO:0000256" key="8">
    <source>
        <dbReference type="ARBA" id="ARBA00022723"/>
    </source>
</evidence>
<dbReference type="GO" id="GO:0046872">
    <property type="term" value="F:metal ion binding"/>
    <property type="evidence" value="ECO:0007669"/>
    <property type="project" value="UniProtKB-KW"/>
</dbReference>
<dbReference type="InterPro" id="IPR034505">
    <property type="entry name" value="Coproporphyrinogen-III_oxidase"/>
</dbReference>
<comment type="similarity">
    <text evidence="3 14">Belongs to the anaerobic coproporphyrinogen-III oxidase family.</text>
</comment>
<evidence type="ECO:0000256" key="12">
    <source>
        <dbReference type="ARBA" id="ARBA00023244"/>
    </source>
</evidence>
<dbReference type="GO" id="GO:0006782">
    <property type="term" value="P:protoporphyrinogen IX biosynthetic process"/>
    <property type="evidence" value="ECO:0007669"/>
    <property type="project" value="UniProtKB-UniPathway"/>
</dbReference>
<dbReference type="GO" id="GO:0051989">
    <property type="term" value="F:coproporphyrinogen dehydrogenase activity"/>
    <property type="evidence" value="ECO:0007669"/>
    <property type="project" value="UniProtKB-EC"/>
</dbReference>
<comment type="subcellular location">
    <subcellularLocation>
        <location evidence="1 14">Cytoplasm</location>
    </subcellularLocation>
</comment>
<evidence type="ECO:0000256" key="4">
    <source>
        <dbReference type="ARBA" id="ARBA00011245"/>
    </source>
</evidence>
<dbReference type="Pfam" id="PF06969">
    <property type="entry name" value="HemN_C"/>
    <property type="match status" value="1"/>
</dbReference>
<dbReference type="InterPro" id="IPR007197">
    <property type="entry name" value="rSAM"/>
</dbReference>
<evidence type="ECO:0000256" key="16">
    <source>
        <dbReference type="PIRSR" id="PIRSR000167-2"/>
    </source>
</evidence>
<feature type="binding site" evidence="15">
    <location>
        <position position="68"/>
    </location>
    <ligand>
        <name>S-adenosyl-L-methionine</name>
        <dbReference type="ChEBI" id="CHEBI:59789"/>
        <label>1</label>
    </ligand>
</feature>
<dbReference type="SMART" id="SM00729">
    <property type="entry name" value="Elp3"/>
    <property type="match status" value="1"/>
</dbReference>
<dbReference type="PANTHER" id="PTHR13932:SF6">
    <property type="entry name" value="OXYGEN-INDEPENDENT COPROPORPHYRINOGEN III OXIDASE"/>
    <property type="match status" value="1"/>
</dbReference>
<reference evidence="18 19" key="1">
    <citation type="submission" date="2016-10" db="EMBL/GenBank/DDBJ databases">
        <authorList>
            <person name="de Groot N.N."/>
        </authorList>
    </citation>
    <scope>NUCLEOTIDE SEQUENCE [LARGE SCALE GENOMIC DNA]</scope>
    <source>
        <strain evidence="18 19">CGMCC 1.6133</strain>
    </source>
</reference>
<evidence type="ECO:0000256" key="9">
    <source>
        <dbReference type="ARBA" id="ARBA00023002"/>
    </source>
</evidence>
<keyword evidence="19" id="KW-1185">Reference proteome</keyword>
<keyword evidence="6 14" id="KW-0963">Cytoplasm</keyword>
<dbReference type="Pfam" id="PF04055">
    <property type="entry name" value="Radical_SAM"/>
    <property type="match status" value="1"/>
</dbReference>
<dbReference type="SUPFAM" id="SSF102114">
    <property type="entry name" value="Radical SAM enzymes"/>
    <property type="match status" value="1"/>
</dbReference>
<dbReference type="InterPro" id="IPR058240">
    <property type="entry name" value="rSAM_sf"/>
</dbReference>
<feature type="binding site" evidence="16">
    <location>
        <position position="78"/>
    </location>
    <ligand>
        <name>[4Fe-4S] cluster</name>
        <dbReference type="ChEBI" id="CHEBI:49883"/>
        <note>4Fe-4S-S-AdoMet</note>
    </ligand>
</feature>
<dbReference type="SFLD" id="SFLDG01065">
    <property type="entry name" value="anaerobic_coproporphyrinogen-I"/>
    <property type="match status" value="1"/>
</dbReference>
<dbReference type="PANTHER" id="PTHR13932">
    <property type="entry name" value="COPROPORPHYRINIGEN III OXIDASE"/>
    <property type="match status" value="1"/>
</dbReference>
<feature type="binding site" evidence="16">
    <location>
        <position position="81"/>
    </location>
    <ligand>
        <name>[4Fe-4S] cluster</name>
        <dbReference type="ChEBI" id="CHEBI:49883"/>
        <note>4Fe-4S-S-AdoMet</note>
    </ligand>
</feature>
<dbReference type="Gene3D" id="3.30.750.200">
    <property type="match status" value="1"/>
</dbReference>
<keyword evidence="11 14" id="KW-0411">Iron-sulfur</keyword>
<feature type="binding site" evidence="15">
    <location>
        <position position="160"/>
    </location>
    <ligand>
        <name>S-adenosyl-L-methionine</name>
        <dbReference type="ChEBI" id="CHEBI:59789"/>
        <label>1</label>
    </ligand>
</feature>
<dbReference type="Proteomes" id="UP000198525">
    <property type="component" value="Unassembled WGS sequence"/>
</dbReference>
<comment type="subunit">
    <text evidence="4">Monomer.</text>
</comment>
<feature type="binding site" evidence="15">
    <location>
        <position position="125"/>
    </location>
    <ligand>
        <name>S-adenosyl-L-methionine</name>
        <dbReference type="ChEBI" id="CHEBI:59789"/>
        <label>1</label>
    </ligand>
</feature>
<evidence type="ECO:0000256" key="13">
    <source>
        <dbReference type="ARBA" id="ARBA00048321"/>
    </source>
</evidence>
<dbReference type="InterPro" id="IPR006638">
    <property type="entry name" value="Elp3/MiaA/NifB-like_rSAM"/>
</dbReference>
<dbReference type="NCBIfam" id="TIGR00538">
    <property type="entry name" value="hemN"/>
    <property type="match status" value="1"/>
</dbReference>
<evidence type="ECO:0000256" key="5">
    <source>
        <dbReference type="ARBA" id="ARBA00022485"/>
    </source>
</evidence>
<dbReference type="EMBL" id="FNES01000005">
    <property type="protein sequence ID" value="SDJ51007.1"/>
    <property type="molecule type" value="Genomic_DNA"/>
</dbReference>
<evidence type="ECO:0000256" key="1">
    <source>
        <dbReference type="ARBA" id="ARBA00004496"/>
    </source>
</evidence>
<evidence type="ECO:0000313" key="18">
    <source>
        <dbReference type="EMBL" id="SDJ51007.1"/>
    </source>
</evidence>
<dbReference type="Gene3D" id="1.10.10.920">
    <property type="match status" value="1"/>
</dbReference>
<evidence type="ECO:0000256" key="6">
    <source>
        <dbReference type="ARBA" id="ARBA00022490"/>
    </source>
</evidence>
<dbReference type="EC" id="1.3.98.3" evidence="14"/>
<comment type="pathway">
    <text evidence="2 14">Porphyrin-containing compound metabolism; protoporphyrin-IX biosynthesis; protoporphyrinogen-IX from coproporphyrinogen-III (AdoMet route): step 1/1.</text>
</comment>
<dbReference type="SFLD" id="SFLDS00029">
    <property type="entry name" value="Radical_SAM"/>
    <property type="match status" value="1"/>
</dbReference>
<dbReference type="PIRSF" id="PIRSF000167">
    <property type="entry name" value="HemN"/>
    <property type="match status" value="1"/>
</dbReference>
<evidence type="ECO:0000256" key="10">
    <source>
        <dbReference type="ARBA" id="ARBA00023004"/>
    </source>
</evidence>
<keyword evidence="12 14" id="KW-0627">Porphyrin biosynthesis</keyword>
<dbReference type="AlphaFoldDB" id="A0A1G8UB58"/>
<evidence type="ECO:0000313" key="19">
    <source>
        <dbReference type="Proteomes" id="UP000198525"/>
    </source>
</evidence>
<comment type="catalytic activity">
    <reaction evidence="13 14">
        <text>coproporphyrinogen III + 2 S-adenosyl-L-methionine = protoporphyrinogen IX + 2 5'-deoxyadenosine + 2 L-methionine + 2 CO2</text>
        <dbReference type="Rhea" id="RHEA:15425"/>
        <dbReference type="ChEBI" id="CHEBI:16526"/>
        <dbReference type="ChEBI" id="CHEBI:17319"/>
        <dbReference type="ChEBI" id="CHEBI:57307"/>
        <dbReference type="ChEBI" id="CHEBI:57309"/>
        <dbReference type="ChEBI" id="CHEBI:57844"/>
        <dbReference type="ChEBI" id="CHEBI:59789"/>
        <dbReference type="EC" id="1.3.98.3"/>
    </reaction>
</comment>
<feature type="binding site" evidence="15">
    <location>
        <begin position="126"/>
        <end position="127"/>
    </location>
    <ligand>
        <name>S-adenosyl-L-methionine</name>
        <dbReference type="ChEBI" id="CHEBI:59789"/>
        <label>2</label>
    </ligand>
</feature>
<dbReference type="UniPathway" id="UPA00251">
    <property type="reaction ID" value="UER00323"/>
</dbReference>
<feature type="binding site" evidence="15">
    <location>
        <position position="224"/>
    </location>
    <ligand>
        <name>S-adenosyl-L-methionine</name>
        <dbReference type="ChEBI" id="CHEBI:59789"/>
        <label>2</label>
    </ligand>
</feature>
<keyword evidence="8 14" id="KW-0479">Metal-binding</keyword>
<evidence type="ECO:0000256" key="15">
    <source>
        <dbReference type="PIRSR" id="PIRSR000167-1"/>
    </source>
</evidence>
<evidence type="ECO:0000256" key="7">
    <source>
        <dbReference type="ARBA" id="ARBA00022691"/>
    </source>
</evidence>
<comment type="cofactor">
    <cofactor evidence="14 16">
        <name>[4Fe-4S] cluster</name>
        <dbReference type="ChEBI" id="CHEBI:49883"/>
    </cofactor>
    <text evidence="14 16">Binds 1 [4Fe-4S] cluster. The cluster is coordinated with 3 cysteines and an exchangeable S-adenosyl-L-methionine.</text>
</comment>
<evidence type="ECO:0000256" key="14">
    <source>
        <dbReference type="PIRNR" id="PIRNR000167"/>
    </source>
</evidence>
<feature type="domain" description="Radical SAM core" evidence="17">
    <location>
        <begin position="59"/>
        <end position="295"/>
    </location>
</feature>
<gene>
    <name evidence="18" type="ORF">SAMN04487954_105128</name>
</gene>
<keyword evidence="5 14" id="KW-0004">4Fe-4S</keyword>
<feature type="binding site" evidence="16">
    <location>
        <position position="74"/>
    </location>
    <ligand>
        <name>[4Fe-4S] cluster</name>
        <dbReference type="ChEBI" id="CHEBI:49883"/>
        <note>4Fe-4S-S-AdoMet</note>
    </ligand>
</feature>
<dbReference type="InterPro" id="IPR010723">
    <property type="entry name" value="HemN_C"/>
</dbReference>
<protein>
    <recommendedName>
        <fullName evidence="14">Coproporphyrinogen-III oxidase</fullName>
        <ecNumber evidence="14">1.3.98.3</ecNumber>
    </recommendedName>
</protein>
<feature type="binding site" evidence="15">
    <location>
        <position position="187"/>
    </location>
    <ligand>
        <name>S-adenosyl-L-methionine</name>
        <dbReference type="ChEBI" id="CHEBI:59789"/>
        <label>2</label>
    </ligand>
</feature>
<dbReference type="GO" id="GO:0005737">
    <property type="term" value="C:cytoplasm"/>
    <property type="evidence" value="ECO:0007669"/>
    <property type="project" value="UniProtKB-SubCell"/>
</dbReference>
<feature type="binding site" evidence="15">
    <location>
        <position position="199"/>
    </location>
    <ligand>
        <name>S-adenosyl-L-methionine</name>
        <dbReference type="ChEBI" id="CHEBI:59789"/>
        <label>2</label>
    </ligand>
</feature>
<name>A0A1G8UB58_9GAMM</name>